<evidence type="ECO:0000313" key="1">
    <source>
        <dbReference type="EMBL" id="KAF6142621.1"/>
    </source>
</evidence>
<proteinExistence type="predicted"/>
<reference evidence="1 2" key="1">
    <citation type="journal article" date="2020" name="IScience">
        <title>Genome Sequencing of the Endangered Kingdonia uniflora (Circaeasteraceae, Ranunculales) Reveals Potential Mechanisms of Evolutionary Specialization.</title>
        <authorList>
            <person name="Sun Y."/>
            <person name="Deng T."/>
            <person name="Zhang A."/>
            <person name="Moore M.J."/>
            <person name="Landis J.B."/>
            <person name="Lin N."/>
            <person name="Zhang H."/>
            <person name="Zhang X."/>
            <person name="Huang J."/>
            <person name="Zhang X."/>
            <person name="Sun H."/>
            <person name="Wang H."/>
        </authorList>
    </citation>
    <scope>NUCLEOTIDE SEQUENCE [LARGE SCALE GENOMIC DNA]</scope>
    <source>
        <strain evidence="1">TB1705</strain>
        <tissue evidence="1">Leaf</tissue>
    </source>
</reference>
<dbReference type="EMBL" id="JACGCM010002249">
    <property type="protein sequence ID" value="KAF6142621.1"/>
    <property type="molecule type" value="Genomic_DNA"/>
</dbReference>
<sequence>MVLDESYTKEGNALAIFPNTESKDYEKGCINFAHLHTYLDHTKVNIKNHVNVNTIFRAFMLLYFGGVFFGNTKSWARLELLGPIVLIENNRPTIDFGSAILGYLYYCYDQASKQEAKYISGLFPIDRVSVLRVLSDRPLYLDR</sequence>
<accession>A0A7J7LIX1</accession>
<evidence type="ECO:0000313" key="2">
    <source>
        <dbReference type="Proteomes" id="UP000541444"/>
    </source>
</evidence>
<name>A0A7J7LIX1_9MAGN</name>
<protein>
    <submittedName>
        <fullName evidence="1">Uncharacterized protein</fullName>
    </submittedName>
</protein>
<dbReference type="Proteomes" id="UP000541444">
    <property type="component" value="Unassembled WGS sequence"/>
</dbReference>
<keyword evidence="2" id="KW-1185">Reference proteome</keyword>
<organism evidence="1 2">
    <name type="scientific">Kingdonia uniflora</name>
    <dbReference type="NCBI Taxonomy" id="39325"/>
    <lineage>
        <taxon>Eukaryota</taxon>
        <taxon>Viridiplantae</taxon>
        <taxon>Streptophyta</taxon>
        <taxon>Embryophyta</taxon>
        <taxon>Tracheophyta</taxon>
        <taxon>Spermatophyta</taxon>
        <taxon>Magnoliopsida</taxon>
        <taxon>Ranunculales</taxon>
        <taxon>Circaeasteraceae</taxon>
        <taxon>Kingdonia</taxon>
    </lineage>
</organism>
<dbReference type="AlphaFoldDB" id="A0A7J7LIX1"/>
<comment type="caution">
    <text evidence="1">The sequence shown here is derived from an EMBL/GenBank/DDBJ whole genome shotgun (WGS) entry which is preliminary data.</text>
</comment>
<gene>
    <name evidence="1" type="ORF">GIB67_015107</name>
</gene>